<dbReference type="EMBL" id="MU128936">
    <property type="protein sequence ID" value="KAF9516784.1"/>
    <property type="molecule type" value="Genomic_DNA"/>
</dbReference>
<reference evidence="3" key="1">
    <citation type="journal article" date="2020" name="Nat. Commun.">
        <title>Large-scale genome sequencing of mycorrhizal fungi provides insights into the early evolution of symbiotic traits.</title>
        <authorList>
            <person name="Miyauchi S."/>
            <person name="Kiss E."/>
            <person name="Kuo A."/>
            <person name="Drula E."/>
            <person name="Kohler A."/>
            <person name="Sanchez-Garcia M."/>
            <person name="Morin E."/>
            <person name="Andreopoulos B."/>
            <person name="Barry K.W."/>
            <person name="Bonito G."/>
            <person name="Buee M."/>
            <person name="Carver A."/>
            <person name="Chen C."/>
            <person name="Cichocki N."/>
            <person name="Clum A."/>
            <person name="Culley D."/>
            <person name="Crous P.W."/>
            <person name="Fauchery L."/>
            <person name="Girlanda M."/>
            <person name="Hayes R.D."/>
            <person name="Keri Z."/>
            <person name="LaButti K."/>
            <person name="Lipzen A."/>
            <person name="Lombard V."/>
            <person name="Magnuson J."/>
            <person name="Maillard F."/>
            <person name="Murat C."/>
            <person name="Nolan M."/>
            <person name="Ohm R.A."/>
            <person name="Pangilinan J."/>
            <person name="Pereira M.F."/>
            <person name="Perotto S."/>
            <person name="Peter M."/>
            <person name="Pfister S."/>
            <person name="Riley R."/>
            <person name="Sitrit Y."/>
            <person name="Stielow J.B."/>
            <person name="Szollosi G."/>
            <person name="Zifcakova L."/>
            <person name="Stursova M."/>
            <person name="Spatafora J.W."/>
            <person name="Tedersoo L."/>
            <person name="Vaario L.M."/>
            <person name="Yamada A."/>
            <person name="Yan M."/>
            <person name="Wang P."/>
            <person name="Xu J."/>
            <person name="Bruns T."/>
            <person name="Baldrian P."/>
            <person name="Vilgalys R."/>
            <person name="Dunand C."/>
            <person name="Henrissat B."/>
            <person name="Grigoriev I.V."/>
            <person name="Hibbett D."/>
            <person name="Nagy L.G."/>
            <person name="Martin F.M."/>
        </authorList>
    </citation>
    <scope>NUCLEOTIDE SEQUENCE</scope>
    <source>
        <strain evidence="3">UP504</strain>
    </source>
</reference>
<evidence type="ECO:0000313" key="3">
    <source>
        <dbReference type="EMBL" id="KAF9516784.1"/>
    </source>
</evidence>
<proteinExistence type="predicted"/>
<dbReference type="OrthoDB" id="547796at2759"/>
<organism evidence="3 4">
    <name type="scientific">Hydnum rufescens UP504</name>
    <dbReference type="NCBI Taxonomy" id="1448309"/>
    <lineage>
        <taxon>Eukaryota</taxon>
        <taxon>Fungi</taxon>
        <taxon>Dikarya</taxon>
        <taxon>Basidiomycota</taxon>
        <taxon>Agaricomycotina</taxon>
        <taxon>Agaricomycetes</taxon>
        <taxon>Cantharellales</taxon>
        <taxon>Hydnaceae</taxon>
        <taxon>Hydnum</taxon>
    </lineage>
</organism>
<gene>
    <name evidence="3" type="ORF">BS47DRAFT_1340417</name>
</gene>
<evidence type="ECO:0000313" key="4">
    <source>
        <dbReference type="Proteomes" id="UP000886523"/>
    </source>
</evidence>
<dbReference type="AlphaFoldDB" id="A0A9P6B304"/>
<dbReference type="PANTHER" id="PTHR39394:SF1">
    <property type="entry name" value="DNAJ HOMOLOGUE SUBFAMILY C MEMBER 28 CONSERVED DOMAIN-CONTAINING PROTEIN"/>
    <property type="match status" value="1"/>
</dbReference>
<keyword evidence="4" id="KW-1185">Reference proteome</keyword>
<dbReference type="Proteomes" id="UP000886523">
    <property type="component" value="Unassembled WGS sequence"/>
</dbReference>
<name>A0A9P6B304_9AGAM</name>
<protein>
    <recommendedName>
        <fullName evidence="2">DnaJ homologue subfamily C member 28 conserved domain-containing protein</fullName>
    </recommendedName>
</protein>
<dbReference type="InterPro" id="IPR018961">
    <property type="entry name" value="DnaJ_homolog_subfam-C_membr-28"/>
</dbReference>
<feature type="domain" description="DnaJ homologue subfamily C member 28 conserved" evidence="2">
    <location>
        <begin position="29"/>
        <end position="97"/>
    </location>
</feature>
<feature type="region of interest" description="Disordered" evidence="1">
    <location>
        <begin position="200"/>
        <end position="226"/>
    </location>
</feature>
<dbReference type="PANTHER" id="PTHR39394">
    <property type="entry name" value="YALI0E31793P"/>
    <property type="match status" value="1"/>
</dbReference>
<evidence type="ECO:0000256" key="1">
    <source>
        <dbReference type="SAM" id="MobiDB-lite"/>
    </source>
</evidence>
<dbReference type="Pfam" id="PF09350">
    <property type="entry name" value="DJC28_CD"/>
    <property type="match status" value="1"/>
</dbReference>
<accession>A0A9P6B304</accession>
<sequence>MEEASDRSQISHRMQPNPVSIKAWASLTEERHERARSKGQFDNLRGRGKPFVRDANEANPFIPTEEFLMNRIIQRNGAAPPWIEIQQEMDASLSAFRRSLQASWVRRVIRALTVDRPPSALVGLSEAAIASIRDPEWESREVMYHEYALNEVNSLIRKYNNAAPYTVRKPYLQLRPELDGCFELAAPRIMEELAARAREPGGDNLAHSPCPGQPSSLSACGGSDPHNQVGQRIGHEWSLVEMVRRWLLYSSVKV</sequence>
<evidence type="ECO:0000259" key="2">
    <source>
        <dbReference type="Pfam" id="PF09350"/>
    </source>
</evidence>
<comment type="caution">
    <text evidence="3">The sequence shown here is derived from an EMBL/GenBank/DDBJ whole genome shotgun (WGS) entry which is preliminary data.</text>
</comment>